<keyword evidence="1" id="KW-0472">Membrane</keyword>
<evidence type="ECO:0000256" key="1">
    <source>
        <dbReference type="SAM" id="Phobius"/>
    </source>
</evidence>
<reference evidence="2" key="1">
    <citation type="submission" date="2022-05" db="EMBL/GenBank/DDBJ databases">
        <title>Draft genome sequences of Clostridium perfringens strains isolated from Peru.</title>
        <authorList>
            <person name="Hurtado R."/>
            <person name="Lima L."/>
            <person name="Sousa T."/>
            <person name="Jaiswal A.K."/>
            <person name="Tiwari S."/>
            <person name="Maturrano L."/>
            <person name="Brenig B."/>
            <person name="Azevedo V."/>
        </authorList>
    </citation>
    <scope>NUCLEOTIDE SEQUENCE</scope>
    <source>
        <strain evidence="2">CP4</strain>
    </source>
</reference>
<proteinExistence type="predicted"/>
<comment type="caution">
    <text evidence="2">The sequence shown here is derived from an EMBL/GenBank/DDBJ whole genome shotgun (WGS) entry which is preliminary data.</text>
</comment>
<name>A0A9X3XXI4_ENTFC</name>
<accession>A0A9X3XXI4</accession>
<organism evidence="2 3">
    <name type="scientific">Enterococcus faecium</name>
    <name type="common">Streptococcus faecium</name>
    <dbReference type="NCBI Taxonomy" id="1352"/>
    <lineage>
        <taxon>Bacteria</taxon>
        <taxon>Bacillati</taxon>
        <taxon>Bacillota</taxon>
        <taxon>Bacilli</taxon>
        <taxon>Lactobacillales</taxon>
        <taxon>Enterococcaceae</taxon>
        <taxon>Enterococcus</taxon>
    </lineage>
</organism>
<feature type="transmembrane region" description="Helical" evidence="1">
    <location>
        <begin position="77"/>
        <end position="95"/>
    </location>
</feature>
<dbReference type="Proteomes" id="UP001141166">
    <property type="component" value="Unassembled WGS sequence"/>
</dbReference>
<dbReference type="EMBL" id="JAMWMK010000023">
    <property type="protein sequence ID" value="MDC4248738.1"/>
    <property type="molecule type" value="Genomic_DNA"/>
</dbReference>
<gene>
    <name evidence="2" type="ORF">M3X98_11900</name>
</gene>
<keyword evidence="1" id="KW-1133">Transmembrane helix</keyword>
<feature type="transmembrane region" description="Helical" evidence="1">
    <location>
        <begin position="104"/>
        <end position="121"/>
    </location>
</feature>
<evidence type="ECO:0000313" key="3">
    <source>
        <dbReference type="Proteomes" id="UP001141166"/>
    </source>
</evidence>
<feature type="transmembrane region" description="Helical" evidence="1">
    <location>
        <begin position="204"/>
        <end position="222"/>
    </location>
</feature>
<keyword evidence="1" id="KW-0812">Transmembrane</keyword>
<dbReference type="AlphaFoldDB" id="A0A9X3XXI4"/>
<protein>
    <submittedName>
        <fullName evidence="2">Uncharacterized protein</fullName>
    </submittedName>
</protein>
<sequence length="242" mass="27498">MESFISFLGSSLLANILAFLGIVIAIIPQKDTVSIDNSTTYYFESGNTSHSNDQFAMLLSGLGILITYITYAFFQSYYSIILLSLAFLVMIRYRILKIAYRKQMIIPAILVIVSITLHHFLPSEVINYWHHAYKIDMQQSNTLSKLVDQLTKPMSEIINLITTVKTSPLSIAILANIMFVAIATISMLQDLFRPKEKIKVTKNFDIIATIIFLAIIVSFMFYTENNSPARIVTEHVIYFLTN</sequence>
<dbReference type="RefSeq" id="WP_272471478.1">
    <property type="nucleotide sequence ID" value="NZ_JAMWMK010000023.1"/>
</dbReference>
<feature type="transmembrane region" description="Helical" evidence="1">
    <location>
        <begin position="169"/>
        <end position="192"/>
    </location>
</feature>
<feature type="transmembrane region" description="Helical" evidence="1">
    <location>
        <begin position="6"/>
        <end position="27"/>
    </location>
</feature>
<evidence type="ECO:0000313" key="2">
    <source>
        <dbReference type="EMBL" id="MDC4248738.1"/>
    </source>
</evidence>